<protein>
    <submittedName>
        <fullName evidence="5">Calmodulin binding protein</fullName>
    </submittedName>
</protein>
<dbReference type="GO" id="GO:0046854">
    <property type="term" value="P:phosphatidylinositol phosphate biosynthetic process"/>
    <property type="evidence" value="ECO:0007669"/>
    <property type="project" value="TreeGrafter"/>
</dbReference>
<proteinExistence type="inferred from homology"/>
<feature type="repeat" description="TPR" evidence="3">
    <location>
        <begin position="819"/>
        <end position="852"/>
    </location>
</feature>
<sequence length="899" mass="101042">MAGKAAKGTNRLENDIFKCRDESNWKKIQELAEQLMQRGTGPQSEAMASFFIGESKLEQFLEEHPPTEANINKAKTGLTEAKRYLNNCFTEHGAKEIVEMKSVKVGYTKYRWHRTRHLTVKRTRCGAFLVPLAGVMTDGHFLLAKLLYAQGFYEEAITHLDSGGIDRLEEKTLSNRILKILAESFAIKGLCLEKVPLKTTSKTKAANREDQIVSYFVQASDLALKYLQEVEKSQGTVGGVVPTGTAVGTVATVAASSSPLPPNTEYRIGTVLESVLQRAPLLMIKSGKLRQAIDQYRNVLRAEETSSTQSLRQTMSRQLAEVLLRGVCETNYIDYEPRIEIKKQGKHWRPNKYSGQSLFMPKTEYEEVLLLLFISEAMAVRNAVLDRSPEFQDARIHSYNNVVAVYDLLVFVLARLGQFQTLCESFERAMKFSFEEYHVWMQFSLSLLSSGKHLRATLMLKECARLQPHNSFPCLLAAKVCLENLGNIEQGVEFAEEALNREKRNPQSLLAQCHLVLGVGYALMAEQRRPQSKRAEFKASAFQCFLRAQSADPYFHLPEYHLALHYAEVRQLSKAVSHAKRALELNPEHVHTLHLLALLLSAQKQHGEALQLINATLDEYPNYLNLMYTKAHLEDYCLGPEEALLTSKQMLLQWKTFYESELKSDFAQTGLQRVTSCNRGSFHVRSGDFSDRESGQSIAAAARVEQALSEALQTGAGPLAQLQAQTGTAGGGPATGPREKRGSQTLWLLQLQVWLLIAELYLKMEQLSEAEACILEASNIYPLSHQLMVMKGLLHEMRKEYYDAKTCFQNAVSINPLHVTALQHLGLVYHYLGSSQLAEKTLRDAVAIDPMCHQSWFNMGKVLQETGDFDSATDCLNTAIQLEMTTPILPFSTVPRTLE</sequence>
<dbReference type="Pfam" id="PF13181">
    <property type="entry name" value="TPR_8"/>
    <property type="match status" value="3"/>
</dbReference>
<comment type="function">
    <text evidence="1">Involved in endocytosis.</text>
</comment>
<dbReference type="EMBL" id="GFPF01006508">
    <property type="protein sequence ID" value="MAA17654.1"/>
    <property type="molecule type" value="Transcribed_RNA"/>
</dbReference>
<dbReference type="InterPro" id="IPR051722">
    <property type="entry name" value="Endocytosis_PI4K-reg_protein"/>
</dbReference>
<reference evidence="5" key="1">
    <citation type="journal article" date="2017" name="Parasit. Vectors">
        <title>Sialotranscriptomics of Rhipicephalus zambeziensis reveals intricate expression profiles of secretory proteins and suggests tight temporal transcriptional regulation during blood-feeding.</title>
        <authorList>
            <person name="de Castro M.H."/>
            <person name="de Klerk D."/>
            <person name="Pienaar R."/>
            <person name="Rees D.J.G."/>
            <person name="Mans B.J."/>
        </authorList>
    </citation>
    <scope>NUCLEOTIDE SEQUENCE</scope>
    <source>
        <tissue evidence="5">Salivary glands</tissue>
    </source>
</reference>
<name>A0A224YUK9_9ACAR</name>
<evidence type="ECO:0000256" key="3">
    <source>
        <dbReference type="PROSITE-ProRule" id="PRU00339"/>
    </source>
</evidence>
<evidence type="ECO:0000256" key="2">
    <source>
        <dbReference type="ARBA" id="ARBA00038251"/>
    </source>
</evidence>
<keyword evidence="3" id="KW-0802">TPR repeat</keyword>
<comment type="similarity">
    <text evidence="2">Belongs to the YPP1 family.</text>
</comment>
<feature type="repeat" description="TPR" evidence="3">
    <location>
        <begin position="853"/>
        <end position="886"/>
    </location>
</feature>
<organism evidence="5">
    <name type="scientific">Rhipicephalus zambeziensis</name>
    <dbReference type="NCBI Taxonomy" id="60191"/>
    <lineage>
        <taxon>Eukaryota</taxon>
        <taxon>Metazoa</taxon>
        <taxon>Ecdysozoa</taxon>
        <taxon>Arthropoda</taxon>
        <taxon>Chelicerata</taxon>
        <taxon>Arachnida</taxon>
        <taxon>Acari</taxon>
        <taxon>Parasitiformes</taxon>
        <taxon>Ixodida</taxon>
        <taxon>Ixodoidea</taxon>
        <taxon>Ixodidae</taxon>
        <taxon>Rhipicephalinae</taxon>
        <taxon>Rhipicephalus</taxon>
        <taxon>Rhipicephalus</taxon>
    </lineage>
</organism>
<evidence type="ECO:0000313" key="5">
    <source>
        <dbReference type="EMBL" id="MAA17654.1"/>
    </source>
</evidence>
<dbReference type="SMART" id="SM00028">
    <property type="entry name" value="TPR"/>
    <property type="match status" value="7"/>
</dbReference>
<evidence type="ECO:0000256" key="1">
    <source>
        <dbReference type="ARBA" id="ARBA00002550"/>
    </source>
</evidence>
<dbReference type="AlphaFoldDB" id="A0A224YUK9"/>
<dbReference type="InterPro" id="IPR019734">
    <property type="entry name" value="TPR_rpt"/>
</dbReference>
<accession>A0A224YUK9</accession>
<dbReference type="PANTHER" id="PTHR23083">
    <property type="entry name" value="TETRATRICOPEPTIDE REPEAT PROTEIN, TPR"/>
    <property type="match status" value="1"/>
</dbReference>
<dbReference type="GO" id="GO:0005886">
    <property type="term" value="C:plasma membrane"/>
    <property type="evidence" value="ECO:0007669"/>
    <property type="project" value="TreeGrafter"/>
</dbReference>
<dbReference type="PANTHER" id="PTHR23083:SF464">
    <property type="entry name" value="TETRATRICOPEPTIDE REPEAT DOMAIN 7, ISOFORM A"/>
    <property type="match status" value="1"/>
</dbReference>
<dbReference type="Gene3D" id="1.25.40.10">
    <property type="entry name" value="Tetratricopeptide repeat domain"/>
    <property type="match status" value="3"/>
</dbReference>
<dbReference type="Pfam" id="PF13432">
    <property type="entry name" value="TPR_16"/>
    <property type="match status" value="1"/>
</dbReference>
<dbReference type="PROSITE" id="PS50005">
    <property type="entry name" value="TPR"/>
    <property type="match status" value="3"/>
</dbReference>
<evidence type="ECO:0000259" key="4">
    <source>
        <dbReference type="Pfam" id="PF19440"/>
    </source>
</evidence>
<feature type="domain" description="Tetratricopeptide repeat protein 7 N-terminal" evidence="4">
    <location>
        <begin position="2"/>
        <end position="95"/>
    </location>
</feature>
<dbReference type="Pfam" id="PF19440">
    <property type="entry name" value="TTC7_N"/>
    <property type="match status" value="2"/>
</dbReference>
<feature type="domain" description="Tetratricopeptide repeat protein 7 N-terminal" evidence="4">
    <location>
        <begin position="136"/>
        <end position="425"/>
    </location>
</feature>
<dbReference type="InterPro" id="IPR045819">
    <property type="entry name" value="TTC7_N"/>
</dbReference>
<dbReference type="GO" id="GO:0072659">
    <property type="term" value="P:protein localization to plasma membrane"/>
    <property type="evidence" value="ECO:0007669"/>
    <property type="project" value="TreeGrafter"/>
</dbReference>
<feature type="repeat" description="TPR" evidence="3">
    <location>
        <begin position="556"/>
        <end position="589"/>
    </location>
</feature>
<dbReference type="InterPro" id="IPR011990">
    <property type="entry name" value="TPR-like_helical_dom_sf"/>
</dbReference>
<dbReference type="SUPFAM" id="SSF48452">
    <property type="entry name" value="TPR-like"/>
    <property type="match status" value="1"/>
</dbReference>